<name>A0ABW4QAU6_9MICC</name>
<comment type="caution">
    <text evidence="1">The sequence shown here is derived from an EMBL/GenBank/DDBJ whole genome shotgun (WGS) entry which is preliminary data.</text>
</comment>
<keyword evidence="2" id="KW-1185">Reference proteome</keyword>
<protein>
    <submittedName>
        <fullName evidence="1">Uncharacterized protein</fullName>
    </submittedName>
</protein>
<evidence type="ECO:0000313" key="2">
    <source>
        <dbReference type="Proteomes" id="UP001597307"/>
    </source>
</evidence>
<accession>A0ABW4QAU6</accession>
<evidence type="ECO:0000313" key="1">
    <source>
        <dbReference type="EMBL" id="MFD1847853.1"/>
    </source>
</evidence>
<sequence length="134" mass="14578">MAAEGGVPDERVALTSVTLAPQSHSRNSFINLAKKELTVALEDIGGTSWWASILTTLGSQYGTTHLRFVGQVDGKTRYKSSTFPAARSVTPVSPQESWSPGMNAALAELKRDLARDGWKQVLGDQDPSSLRYER</sequence>
<organism evidence="1 2">
    <name type="scientific">Arthrobacter flavus</name>
    <dbReference type="NCBI Taxonomy" id="95172"/>
    <lineage>
        <taxon>Bacteria</taxon>
        <taxon>Bacillati</taxon>
        <taxon>Actinomycetota</taxon>
        <taxon>Actinomycetes</taxon>
        <taxon>Micrococcales</taxon>
        <taxon>Micrococcaceae</taxon>
        <taxon>Arthrobacter</taxon>
    </lineage>
</organism>
<reference evidence="2" key="1">
    <citation type="journal article" date="2019" name="Int. J. Syst. Evol. Microbiol.">
        <title>The Global Catalogue of Microorganisms (GCM) 10K type strain sequencing project: providing services to taxonomists for standard genome sequencing and annotation.</title>
        <authorList>
            <consortium name="The Broad Institute Genomics Platform"/>
            <consortium name="The Broad Institute Genome Sequencing Center for Infectious Disease"/>
            <person name="Wu L."/>
            <person name="Ma J."/>
        </authorList>
    </citation>
    <scope>NUCLEOTIDE SEQUENCE [LARGE SCALE GENOMIC DNA]</scope>
    <source>
        <strain evidence="2">JCM 11496</strain>
    </source>
</reference>
<gene>
    <name evidence="1" type="ORF">ACFSFX_14780</name>
</gene>
<dbReference type="EMBL" id="JBHUGA010000061">
    <property type="protein sequence ID" value="MFD1847853.1"/>
    <property type="molecule type" value="Genomic_DNA"/>
</dbReference>
<dbReference type="Proteomes" id="UP001597307">
    <property type="component" value="Unassembled WGS sequence"/>
</dbReference>
<proteinExistence type="predicted"/>
<dbReference type="RefSeq" id="WP_343881448.1">
    <property type="nucleotide sequence ID" value="NZ_BAAAIJ010000056.1"/>
</dbReference>